<keyword evidence="1" id="KW-0663">Pyridoxal phosphate</keyword>
<dbReference type="Gene3D" id="3.40.640.10">
    <property type="entry name" value="Type I PLP-dependent aspartate aminotransferase-like (Major domain)"/>
    <property type="match status" value="1"/>
</dbReference>
<dbReference type="PANTHER" id="PTHR43586">
    <property type="entry name" value="CYSTEINE DESULFURASE"/>
    <property type="match status" value="1"/>
</dbReference>
<accession>T0Z1X0</accession>
<name>T0Z1X0_9ZZZZ</name>
<evidence type="ECO:0000313" key="3">
    <source>
        <dbReference type="EMBL" id="EQD38227.1"/>
    </source>
</evidence>
<dbReference type="Pfam" id="PF00266">
    <property type="entry name" value="Aminotran_5"/>
    <property type="match status" value="1"/>
</dbReference>
<organism evidence="3">
    <name type="scientific">mine drainage metagenome</name>
    <dbReference type="NCBI Taxonomy" id="410659"/>
    <lineage>
        <taxon>unclassified sequences</taxon>
        <taxon>metagenomes</taxon>
        <taxon>ecological metagenomes</taxon>
    </lineage>
</organism>
<dbReference type="InterPro" id="IPR015422">
    <property type="entry name" value="PyrdxlP-dep_Trfase_small"/>
</dbReference>
<dbReference type="SUPFAM" id="SSF53383">
    <property type="entry name" value="PLP-dependent transferases"/>
    <property type="match status" value="1"/>
</dbReference>
<feature type="non-terminal residue" evidence="3">
    <location>
        <position position="1"/>
    </location>
</feature>
<dbReference type="EMBL" id="AUZY01010585">
    <property type="protein sequence ID" value="EQD38227.1"/>
    <property type="molecule type" value="Genomic_DNA"/>
</dbReference>
<dbReference type="AlphaFoldDB" id="T0Z1X0"/>
<proteinExistence type="predicted"/>
<dbReference type="InterPro" id="IPR015424">
    <property type="entry name" value="PyrdxlP-dep_Trfase"/>
</dbReference>
<reference evidence="3" key="2">
    <citation type="journal article" date="2014" name="ISME J.">
        <title>Microbial stratification in low pH oxic and suboxic macroscopic growths along an acid mine drainage.</title>
        <authorList>
            <person name="Mendez-Garcia C."/>
            <person name="Mesa V."/>
            <person name="Sprenger R.R."/>
            <person name="Richter M."/>
            <person name="Diez M.S."/>
            <person name="Solano J."/>
            <person name="Bargiela R."/>
            <person name="Golyshina O.V."/>
            <person name="Manteca A."/>
            <person name="Ramos J.L."/>
            <person name="Gallego J.R."/>
            <person name="Llorente I."/>
            <person name="Martins Dos Santos V.A."/>
            <person name="Jensen O.N."/>
            <person name="Pelaez A.I."/>
            <person name="Sanchez J."/>
            <person name="Ferrer M."/>
        </authorList>
    </citation>
    <scope>NUCLEOTIDE SEQUENCE</scope>
</reference>
<evidence type="ECO:0000256" key="1">
    <source>
        <dbReference type="ARBA" id="ARBA00022898"/>
    </source>
</evidence>
<protein>
    <submittedName>
        <fullName evidence="3">Cysteine desulfurase, SufS subfamily</fullName>
    </submittedName>
</protein>
<feature type="domain" description="Aminotransferase class V" evidence="2">
    <location>
        <begin position="1"/>
        <end position="170"/>
    </location>
</feature>
<evidence type="ECO:0000259" key="2">
    <source>
        <dbReference type="Pfam" id="PF00266"/>
    </source>
</evidence>
<gene>
    <name evidence="3" type="ORF">B1B_15910</name>
</gene>
<reference evidence="3" key="1">
    <citation type="submission" date="2013-08" db="EMBL/GenBank/DDBJ databases">
        <authorList>
            <person name="Mendez C."/>
            <person name="Richter M."/>
            <person name="Ferrer M."/>
            <person name="Sanchez J."/>
        </authorList>
    </citation>
    <scope>NUCLEOTIDE SEQUENCE</scope>
</reference>
<dbReference type="InterPro" id="IPR015421">
    <property type="entry name" value="PyrdxlP-dep_Trfase_major"/>
</dbReference>
<comment type="caution">
    <text evidence="3">The sequence shown here is derived from an EMBL/GenBank/DDBJ whole genome shotgun (WGS) entry which is preliminary data.</text>
</comment>
<sequence>GPTGIGVLWGKAELLDAMPPFMGGGGMIRDVRFDGIIPAEIPARFEAGTPPIAEAVGLSAAIEYLDGIGMDNILDHDIALTDYALRSLEQQFGKDIVVMGPNTTDDRGGVLSLALKDIHPHDLAQVLDESGVCIRAGHHCAKPLMRRLGKSATARASFYLYNDTTDVDKLIDALEKADSLFG</sequence>
<dbReference type="PANTHER" id="PTHR43586:SF8">
    <property type="entry name" value="CYSTEINE DESULFURASE 1, CHLOROPLASTIC"/>
    <property type="match status" value="1"/>
</dbReference>
<dbReference type="InterPro" id="IPR000192">
    <property type="entry name" value="Aminotrans_V_dom"/>
</dbReference>
<dbReference type="Gene3D" id="3.90.1150.10">
    <property type="entry name" value="Aspartate Aminotransferase, domain 1"/>
    <property type="match status" value="1"/>
</dbReference>